<dbReference type="GO" id="GO:0005737">
    <property type="term" value="C:cytoplasm"/>
    <property type="evidence" value="ECO:0007669"/>
    <property type="project" value="TreeGrafter"/>
</dbReference>
<dbReference type="Pfam" id="PF02567">
    <property type="entry name" value="PhzC-PhzF"/>
    <property type="match status" value="1"/>
</dbReference>
<comment type="caution">
    <text evidence="2">The sequence shown here is derived from an EMBL/GenBank/DDBJ whole genome shotgun (WGS) entry which is preliminary data.</text>
</comment>
<dbReference type="NCBIfam" id="TIGR00654">
    <property type="entry name" value="PhzF_family"/>
    <property type="match status" value="1"/>
</dbReference>
<dbReference type="InterPro" id="IPR003719">
    <property type="entry name" value="Phenazine_PhzF-like"/>
</dbReference>
<reference evidence="2 3" key="1">
    <citation type="submission" date="2016-10" db="EMBL/GenBank/DDBJ databases">
        <title>Genome sequence of the ascomycete fungus Penicillium subrubescens.</title>
        <authorList>
            <person name="De Vries R.P."/>
            <person name="Peng M."/>
            <person name="Dilokpimol A."/>
            <person name="Hilden K."/>
            <person name="Makela M.R."/>
            <person name="Grigoriev I."/>
            <person name="Riley R."/>
            <person name="Granchi Z."/>
        </authorList>
    </citation>
    <scope>NUCLEOTIDE SEQUENCE [LARGE SCALE GENOMIC DNA]</scope>
    <source>
        <strain evidence="2 3">CBS 132785</strain>
    </source>
</reference>
<evidence type="ECO:0008006" key="4">
    <source>
        <dbReference type="Google" id="ProtNLM"/>
    </source>
</evidence>
<dbReference type="PIRSF" id="PIRSF016184">
    <property type="entry name" value="PhzC_PhzF"/>
    <property type="match status" value="1"/>
</dbReference>
<dbReference type="PANTHER" id="PTHR13774">
    <property type="entry name" value="PHENAZINE BIOSYNTHESIS PROTEIN"/>
    <property type="match status" value="1"/>
</dbReference>
<dbReference type="EMBL" id="MNBE01000673">
    <property type="protein sequence ID" value="OKO98277.1"/>
    <property type="molecule type" value="Genomic_DNA"/>
</dbReference>
<dbReference type="STRING" id="1316194.A0A1Q5TDH2"/>
<evidence type="ECO:0000313" key="2">
    <source>
        <dbReference type="EMBL" id="OKO98277.1"/>
    </source>
</evidence>
<protein>
    <recommendedName>
        <fullName evidence="4">Isomerase</fullName>
    </recommendedName>
</protein>
<evidence type="ECO:0000256" key="1">
    <source>
        <dbReference type="PIRSR" id="PIRSR016184-1"/>
    </source>
</evidence>
<dbReference type="Proteomes" id="UP000186955">
    <property type="component" value="Unassembled WGS sequence"/>
</dbReference>
<dbReference type="AlphaFoldDB" id="A0A1Q5TDH2"/>
<sequence>MTTLRYNIIDVFSSTAYKGNPLAVVNNLNKSNTLTKPQMQLIARQFNLSETTFICPPTTPTANLRLRSFLPNGEEVFGAGHNSLGAWWWAVHSGTCDVPENSDARVYHQQLGDAVLPVEVLKSSAGEIRISMRHGEPRFLNRHADKALLARALGIETVDIGLQGPEGTTVLGEAQVVTTSPARHLLIPLRSKEVLDQVSFANKERIAQELASTESHNSGVYVFTAVEGKNGVPRFEARFFSPGMGMEDPATGSAAGPLAAYIWNHARELVSAEEGESKTVDIEVVQGLKTGRECLMKVTVGGRGPGSIELSGTGVLVADGNIAIPSADISF</sequence>
<dbReference type="GO" id="GO:0016853">
    <property type="term" value="F:isomerase activity"/>
    <property type="evidence" value="ECO:0007669"/>
    <property type="project" value="TreeGrafter"/>
</dbReference>
<dbReference type="Gene3D" id="3.10.310.10">
    <property type="entry name" value="Diaminopimelate Epimerase, Chain A, domain 1"/>
    <property type="match status" value="2"/>
</dbReference>
<dbReference type="SUPFAM" id="SSF54506">
    <property type="entry name" value="Diaminopimelate epimerase-like"/>
    <property type="match status" value="1"/>
</dbReference>
<dbReference type="PANTHER" id="PTHR13774:SF32">
    <property type="entry name" value="ANTISENSE-ENHANCING SEQUENCE 1"/>
    <property type="match status" value="1"/>
</dbReference>
<accession>A0A1Q5TDH2</accession>
<feature type="active site" evidence="1">
    <location>
        <position position="50"/>
    </location>
</feature>
<keyword evidence="3" id="KW-1185">Reference proteome</keyword>
<name>A0A1Q5TDH2_9EURO</name>
<gene>
    <name evidence="2" type="ORF">PENSUB_9375</name>
</gene>
<organism evidence="2 3">
    <name type="scientific">Penicillium subrubescens</name>
    <dbReference type="NCBI Taxonomy" id="1316194"/>
    <lineage>
        <taxon>Eukaryota</taxon>
        <taxon>Fungi</taxon>
        <taxon>Dikarya</taxon>
        <taxon>Ascomycota</taxon>
        <taxon>Pezizomycotina</taxon>
        <taxon>Eurotiomycetes</taxon>
        <taxon>Eurotiomycetidae</taxon>
        <taxon>Eurotiales</taxon>
        <taxon>Aspergillaceae</taxon>
        <taxon>Penicillium</taxon>
    </lineage>
</organism>
<proteinExistence type="predicted"/>
<evidence type="ECO:0000313" key="3">
    <source>
        <dbReference type="Proteomes" id="UP000186955"/>
    </source>
</evidence>
<dbReference type="OrthoDB" id="75169at2759"/>